<dbReference type="RefSeq" id="WP_058979852.1">
    <property type="nucleotide sequence ID" value="NZ_BCMS01000005.1"/>
</dbReference>
<name>A0A100HN33_9DEIO</name>
<reference evidence="2" key="1">
    <citation type="submission" date="2015-11" db="EMBL/GenBank/DDBJ databases">
        <title>Draft Genome Sequence of the Radioresistant Bacterium Deinococcus grandis, Isolated from Freshwater Fish in Japan.</title>
        <authorList>
            <person name="Satoh K."/>
            <person name="Onodera T."/>
            <person name="Omoso K."/>
            <person name="Takeda-Yano K."/>
            <person name="Katayama T."/>
            <person name="Oono Y."/>
            <person name="Narumi I."/>
        </authorList>
    </citation>
    <scope>NUCLEOTIDE SEQUENCE [LARGE SCALE GENOMIC DNA]</scope>
    <source>
        <strain evidence="2">ATCC 43672</strain>
    </source>
</reference>
<keyword evidence="2" id="KW-1185">Reference proteome</keyword>
<dbReference type="OrthoDB" id="66316at2"/>
<organism evidence="1 2">
    <name type="scientific">Deinococcus grandis</name>
    <dbReference type="NCBI Taxonomy" id="57498"/>
    <lineage>
        <taxon>Bacteria</taxon>
        <taxon>Thermotogati</taxon>
        <taxon>Deinococcota</taxon>
        <taxon>Deinococci</taxon>
        <taxon>Deinococcales</taxon>
        <taxon>Deinococcaceae</taxon>
        <taxon>Deinococcus</taxon>
    </lineage>
</organism>
<evidence type="ECO:0000313" key="2">
    <source>
        <dbReference type="Proteomes" id="UP000056209"/>
    </source>
</evidence>
<sequence length="181" mass="19417">MTQTAPIPGLSEHTTTGALITALRTLPQRPLQFHLHGTLLVPAGYHVTEVKAVTIEAMDCGGHANAWRETVIQLMDGNAEEASAGFMTNRKFLAIYDRVTRHIPVRAEAEVRVEYGNASNPAVHYHITHVDHQPDAITVHLRPPGVQCKAGDACGLPTAATSDRCEPASGCCAPQAPITLD</sequence>
<accession>A0A100HN33</accession>
<dbReference type="AlphaFoldDB" id="A0A100HN33"/>
<proteinExistence type="predicted"/>
<protein>
    <submittedName>
        <fullName evidence="1">Uncharacterized protein</fullName>
    </submittedName>
</protein>
<dbReference type="Proteomes" id="UP000056209">
    <property type="component" value="Unassembled WGS sequence"/>
</dbReference>
<comment type="caution">
    <text evidence="1">The sequence shown here is derived from an EMBL/GenBank/DDBJ whole genome shotgun (WGS) entry which is preliminary data.</text>
</comment>
<dbReference type="EMBL" id="BCMS01000005">
    <property type="protein sequence ID" value="GAQ23766.1"/>
    <property type="molecule type" value="Genomic_DNA"/>
</dbReference>
<gene>
    <name evidence="1" type="ORF">DEIGR_330024</name>
</gene>
<dbReference type="Pfam" id="PF20001">
    <property type="entry name" value="DUF6428"/>
    <property type="match status" value="1"/>
</dbReference>
<dbReference type="InterPro" id="IPR045534">
    <property type="entry name" value="DUF6428"/>
</dbReference>
<evidence type="ECO:0000313" key="1">
    <source>
        <dbReference type="EMBL" id="GAQ23766.1"/>
    </source>
</evidence>